<name>A0A2K2AHH6_POPTR</name>
<proteinExistence type="predicted"/>
<gene>
    <name evidence="2" type="ORF">POPTR_005G161300</name>
</gene>
<evidence type="ECO:0000313" key="3">
    <source>
        <dbReference type="Proteomes" id="UP000006729"/>
    </source>
</evidence>
<dbReference type="EMBL" id="CM009294">
    <property type="protein sequence ID" value="PNT36980.1"/>
    <property type="molecule type" value="Genomic_DNA"/>
</dbReference>
<dbReference type="InParanoid" id="A0A2K2AHH6"/>
<feature type="region of interest" description="Disordered" evidence="1">
    <location>
        <begin position="77"/>
        <end position="103"/>
    </location>
</feature>
<evidence type="ECO:0000256" key="1">
    <source>
        <dbReference type="SAM" id="MobiDB-lite"/>
    </source>
</evidence>
<keyword evidence="3" id="KW-1185">Reference proteome</keyword>
<accession>A0A2K2AHH6</accession>
<protein>
    <submittedName>
        <fullName evidence="2">Uncharacterized protein</fullName>
    </submittedName>
</protein>
<evidence type="ECO:0000313" key="2">
    <source>
        <dbReference type="EMBL" id="PNT36980.1"/>
    </source>
</evidence>
<dbReference type="Proteomes" id="UP000006729">
    <property type="component" value="Chromosome 5"/>
</dbReference>
<dbReference type="AlphaFoldDB" id="A0A2K2AHH6"/>
<feature type="compositionally biased region" description="Basic and acidic residues" evidence="1">
    <location>
        <begin position="77"/>
        <end position="91"/>
    </location>
</feature>
<reference evidence="2 3" key="1">
    <citation type="journal article" date="2006" name="Science">
        <title>The genome of black cottonwood, Populus trichocarpa (Torr. &amp; Gray).</title>
        <authorList>
            <person name="Tuskan G.A."/>
            <person name="Difazio S."/>
            <person name="Jansson S."/>
            <person name="Bohlmann J."/>
            <person name="Grigoriev I."/>
            <person name="Hellsten U."/>
            <person name="Putnam N."/>
            <person name="Ralph S."/>
            <person name="Rombauts S."/>
            <person name="Salamov A."/>
            <person name="Schein J."/>
            <person name="Sterck L."/>
            <person name="Aerts A."/>
            <person name="Bhalerao R.R."/>
            <person name="Bhalerao R.P."/>
            <person name="Blaudez D."/>
            <person name="Boerjan W."/>
            <person name="Brun A."/>
            <person name="Brunner A."/>
            <person name="Busov V."/>
            <person name="Campbell M."/>
            <person name="Carlson J."/>
            <person name="Chalot M."/>
            <person name="Chapman J."/>
            <person name="Chen G.L."/>
            <person name="Cooper D."/>
            <person name="Coutinho P.M."/>
            <person name="Couturier J."/>
            <person name="Covert S."/>
            <person name="Cronk Q."/>
            <person name="Cunningham R."/>
            <person name="Davis J."/>
            <person name="Degroeve S."/>
            <person name="Dejardin A."/>
            <person name="Depamphilis C."/>
            <person name="Detter J."/>
            <person name="Dirks B."/>
            <person name="Dubchak I."/>
            <person name="Duplessis S."/>
            <person name="Ehlting J."/>
            <person name="Ellis B."/>
            <person name="Gendler K."/>
            <person name="Goodstein D."/>
            <person name="Gribskov M."/>
            <person name="Grimwood J."/>
            <person name="Groover A."/>
            <person name="Gunter L."/>
            <person name="Hamberger B."/>
            <person name="Heinze B."/>
            <person name="Helariutta Y."/>
            <person name="Henrissat B."/>
            <person name="Holligan D."/>
            <person name="Holt R."/>
            <person name="Huang W."/>
            <person name="Islam-Faridi N."/>
            <person name="Jones S."/>
            <person name="Jones-Rhoades M."/>
            <person name="Jorgensen R."/>
            <person name="Joshi C."/>
            <person name="Kangasjarvi J."/>
            <person name="Karlsson J."/>
            <person name="Kelleher C."/>
            <person name="Kirkpatrick R."/>
            <person name="Kirst M."/>
            <person name="Kohler A."/>
            <person name="Kalluri U."/>
            <person name="Larimer F."/>
            <person name="Leebens-Mack J."/>
            <person name="Leple J.C."/>
            <person name="Locascio P."/>
            <person name="Lou Y."/>
            <person name="Lucas S."/>
            <person name="Martin F."/>
            <person name="Montanini B."/>
            <person name="Napoli C."/>
            <person name="Nelson D.R."/>
            <person name="Nelson C."/>
            <person name="Nieminen K."/>
            <person name="Nilsson O."/>
            <person name="Pereda V."/>
            <person name="Peter G."/>
            <person name="Philippe R."/>
            <person name="Pilate G."/>
            <person name="Poliakov A."/>
            <person name="Razumovskaya J."/>
            <person name="Richardson P."/>
            <person name="Rinaldi C."/>
            <person name="Ritland K."/>
            <person name="Rouze P."/>
            <person name="Ryaboy D."/>
            <person name="Schmutz J."/>
            <person name="Schrader J."/>
            <person name="Segerman B."/>
            <person name="Shin H."/>
            <person name="Siddiqui A."/>
            <person name="Sterky F."/>
            <person name="Terry A."/>
            <person name="Tsai C.J."/>
            <person name="Uberbacher E."/>
            <person name="Unneberg P."/>
            <person name="Vahala J."/>
            <person name="Wall K."/>
            <person name="Wessler S."/>
            <person name="Yang G."/>
            <person name="Yin T."/>
            <person name="Douglas C."/>
            <person name="Marra M."/>
            <person name="Sandberg G."/>
            <person name="Van de Peer Y."/>
            <person name="Rokhsar D."/>
        </authorList>
    </citation>
    <scope>NUCLEOTIDE SEQUENCE [LARGE SCALE GENOMIC DNA]</scope>
    <source>
        <strain evidence="3">cv. Nisqually</strain>
    </source>
</reference>
<organism evidence="2 3">
    <name type="scientific">Populus trichocarpa</name>
    <name type="common">Western balsam poplar</name>
    <name type="synonym">Populus balsamifera subsp. trichocarpa</name>
    <dbReference type="NCBI Taxonomy" id="3694"/>
    <lineage>
        <taxon>Eukaryota</taxon>
        <taxon>Viridiplantae</taxon>
        <taxon>Streptophyta</taxon>
        <taxon>Embryophyta</taxon>
        <taxon>Tracheophyta</taxon>
        <taxon>Spermatophyta</taxon>
        <taxon>Magnoliopsida</taxon>
        <taxon>eudicotyledons</taxon>
        <taxon>Gunneridae</taxon>
        <taxon>Pentapetalae</taxon>
        <taxon>rosids</taxon>
        <taxon>fabids</taxon>
        <taxon>Malpighiales</taxon>
        <taxon>Salicaceae</taxon>
        <taxon>Saliceae</taxon>
        <taxon>Populus</taxon>
    </lineage>
</organism>
<sequence>MVNAFPKGDIPEWVCNAMEVIRIKISSCCASFSSSHDSELEKDAPTKKLDDDEVAFDYKYAPTKKFDDDDDYEVSFDNKHTPSKKSDEHEFTTNNAGFGKFIF</sequence>